<evidence type="ECO:0000313" key="2">
    <source>
        <dbReference type="EMBL" id="KFB43156.1"/>
    </source>
</evidence>
<evidence type="ECO:0000313" key="4">
    <source>
        <dbReference type="Proteomes" id="UP000030765"/>
    </source>
</evidence>
<dbReference type="Proteomes" id="UP000030765">
    <property type="component" value="Unassembled WGS sequence"/>
</dbReference>
<feature type="region of interest" description="Disordered" evidence="1">
    <location>
        <begin position="1"/>
        <end position="33"/>
    </location>
</feature>
<dbReference type="EMBL" id="ATLV01018506">
    <property type="status" value="NOT_ANNOTATED_CDS"/>
    <property type="molecule type" value="Genomic_DNA"/>
</dbReference>
<accession>A0A084VYW2</accession>
<reference evidence="3" key="2">
    <citation type="submission" date="2020-05" db="UniProtKB">
        <authorList>
            <consortium name="EnsemblMetazoa"/>
        </authorList>
    </citation>
    <scope>IDENTIFICATION</scope>
</reference>
<dbReference type="EMBL" id="KE525236">
    <property type="protein sequence ID" value="KFB43156.1"/>
    <property type="molecule type" value="Genomic_DNA"/>
</dbReference>
<evidence type="ECO:0000256" key="1">
    <source>
        <dbReference type="SAM" id="MobiDB-lite"/>
    </source>
</evidence>
<proteinExistence type="predicted"/>
<gene>
    <name evidence="2" type="ORF">ZHAS_00010950</name>
</gene>
<dbReference type="EnsemblMetazoa" id="ASIC010950-RA">
    <property type="protein sequence ID" value="ASIC010950-PA"/>
    <property type="gene ID" value="ASIC010950"/>
</dbReference>
<evidence type="ECO:0000313" key="3">
    <source>
        <dbReference type="EnsemblMetazoa" id="ASIC010950-PA"/>
    </source>
</evidence>
<protein>
    <submittedName>
        <fullName evidence="2 3">E3 ubiquitin-protein ligase UPL3</fullName>
    </submittedName>
</protein>
<reference evidence="2 4" key="1">
    <citation type="journal article" date="2014" name="BMC Genomics">
        <title>Genome sequence of Anopheles sinensis provides insight into genetics basis of mosquito competence for malaria parasites.</title>
        <authorList>
            <person name="Zhou D."/>
            <person name="Zhang D."/>
            <person name="Ding G."/>
            <person name="Shi L."/>
            <person name="Hou Q."/>
            <person name="Ye Y."/>
            <person name="Xu Y."/>
            <person name="Zhou H."/>
            <person name="Xiong C."/>
            <person name="Li S."/>
            <person name="Yu J."/>
            <person name="Hong S."/>
            <person name="Yu X."/>
            <person name="Zou P."/>
            <person name="Chen C."/>
            <person name="Chang X."/>
            <person name="Wang W."/>
            <person name="Lv Y."/>
            <person name="Sun Y."/>
            <person name="Ma L."/>
            <person name="Shen B."/>
            <person name="Zhu C."/>
        </authorList>
    </citation>
    <scope>NUCLEOTIDE SEQUENCE [LARGE SCALE GENOMIC DNA]</scope>
</reference>
<name>A0A084VYW2_ANOSI</name>
<dbReference type="VEuPathDB" id="VectorBase:ASIC010950"/>
<keyword evidence="4" id="KW-1185">Reference proteome</keyword>
<organism evidence="2">
    <name type="scientific">Anopheles sinensis</name>
    <name type="common">Mosquito</name>
    <dbReference type="NCBI Taxonomy" id="74873"/>
    <lineage>
        <taxon>Eukaryota</taxon>
        <taxon>Metazoa</taxon>
        <taxon>Ecdysozoa</taxon>
        <taxon>Arthropoda</taxon>
        <taxon>Hexapoda</taxon>
        <taxon>Insecta</taxon>
        <taxon>Pterygota</taxon>
        <taxon>Neoptera</taxon>
        <taxon>Endopterygota</taxon>
        <taxon>Diptera</taxon>
        <taxon>Nematocera</taxon>
        <taxon>Culicoidea</taxon>
        <taxon>Culicidae</taxon>
        <taxon>Anophelinae</taxon>
        <taxon>Anopheles</taxon>
    </lineage>
</organism>
<dbReference type="AlphaFoldDB" id="A0A084VYW2"/>
<sequence>MFYDRHGRQRRRSTNHHAGLPGRHQDSSQGIPASLLLNGDEISRNPGGKPVPGRVMLRSGLHFLRAVPRFALLPRVEIMIKFAMFTMMMMNQTDIVGGMHFDRRAGQLLVHVL</sequence>